<organism evidence="1 2">
    <name type="scientific">Purpureocillium lilacinum</name>
    <name type="common">Paecilomyces lilacinus</name>
    <dbReference type="NCBI Taxonomy" id="33203"/>
    <lineage>
        <taxon>Eukaryota</taxon>
        <taxon>Fungi</taxon>
        <taxon>Dikarya</taxon>
        <taxon>Ascomycota</taxon>
        <taxon>Pezizomycotina</taxon>
        <taxon>Sordariomycetes</taxon>
        <taxon>Hypocreomycetidae</taxon>
        <taxon>Hypocreales</taxon>
        <taxon>Ophiocordycipitaceae</taxon>
        <taxon>Purpureocillium</taxon>
    </lineage>
</organism>
<evidence type="ECO:0000313" key="1">
    <source>
        <dbReference type="EMBL" id="KAL3951719.1"/>
    </source>
</evidence>
<keyword evidence="2" id="KW-1185">Reference proteome</keyword>
<sequence length="409" mass="46409">QQRGAESLLNNRIHTFHSSLTLWLQNNYQPQLSSLSGDKMGAIDSLLRKADEDGVRVFGVTPTTLPGRGIGMVATRDLEKGDVIVTIPAQAIRSLHTVPEDVSRRLSRDMSIHGLLAAELALRRDDAADWASIVPQWTDFEATVPMLTPEHTPAEAKRLLAKQCSRFETDWKMFSDGFPDELRRDYLYAWLLVNTRTFYFETPAMVAFPWHDRLALLPIADLFNHADTGCSVSFSTEGYDITADRSYCAGDELLTSYGEHSNDFLLAEYGFVLRDNQHDKLCLDEVILPRLSRGQESELKEHGYLGDFMLHNGSKRSDNIWVALRLLSCVNADWQSFIDGEEDEEGTLEKATGQLPDLLEEYLCKIEEKLGLVRVSQVGKACQRDLLVHRWEQIQAFIRRWLEDQSSGE</sequence>
<gene>
    <name evidence="1" type="ORF">ACCO45_013436</name>
</gene>
<feature type="non-terminal residue" evidence="1">
    <location>
        <position position="1"/>
    </location>
</feature>
<accession>A0ACC4D7Z8</accession>
<protein>
    <submittedName>
        <fullName evidence="1">Uncharacterized protein</fullName>
    </submittedName>
</protein>
<dbReference type="Proteomes" id="UP001638806">
    <property type="component" value="Unassembled WGS sequence"/>
</dbReference>
<name>A0ACC4D7Z8_PURLI</name>
<dbReference type="EMBL" id="JBGNUJ010000013">
    <property type="protein sequence ID" value="KAL3951719.1"/>
    <property type="molecule type" value="Genomic_DNA"/>
</dbReference>
<reference evidence="1" key="1">
    <citation type="submission" date="2024-12" db="EMBL/GenBank/DDBJ databases">
        <title>Comparative genomics and development of molecular markers within Purpureocillium lilacinum and among Purpureocillium species.</title>
        <authorList>
            <person name="Yeh Z.-Y."/>
            <person name="Ni N.-T."/>
            <person name="Lo P.-H."/>
            <person name="Mushyakhwo K."/>
            <person name="Lin C.-F."/>
            <person name="Nai Y.-S."/>
        </authorList>
    </citation>
    <scope>NUCLEOTIDE SEQUENCE</scope>
    <source>
        <strain evidence="1">NCHU-NPUST-175</strain>
    </source>
</reference>
<proteinExistence type="predicted"/>
<evidence type="ECO:0000313" key="2">
    <source>
        <dbReference type="Proteomes" id="UP001638806"/>
    </source>
</evidence>
<comment type="caution">
    <text evidence="1">The sequence shown here is derived from an EMBL/GenBank/DDBJ whole genome shotgun (WGS) entry which is preliminary data.</text>
</comment>